<dbReference type="Proteomes" id="UP000008792">
    <property type="component" value="Unassembled WGS sequence"/>
</dbReference>
<name>B4LCB2_DROVI</name>
<dbReference type="Gene3D" id="3.30.70.330">
    <property type="match status" value="1"/>
</dbReference>
<proteinExistence type="predicted"/>
<dbReference type="SUPFAM" id="SSF54928">
    <property type="entry name" value="RNA-binding domain, RBD"/>
    <property type="match status" value="1"/>
</dbReference>
<dbReference type="GO" id="GO:0003723">
    <property type="term" value="F:RNA binding"/>
    <property type="evidence" value="ECO:0007669"/>
    <property type="project" value="UniProtKB-UniRule"/>
</dbReference>
<reference evidence="4 5" key="1">
    <citation type="journal article" date="2007" name="Nature">
        <title>Evolution of genes and genomes on the Drosophila phylogeny.</title>
        <authorList>
            <consortium name="Drosophila 12 Genomes Consortium"/>
            <person name="Clark A.G."/>
            <person name="Eisen M.B."/>
            <person name="Smith D.R."/>
            <person name="Bergman C.M."/>
            <person name="Oliver B."/>
            <person name="Markow T.A."/>
            <person name="Kaufman T.C."/>
            <person name="Kellis M."/>
            <person name="Gelbart W."/>
            <person name="Iyer V.N."/>
            <person name="Pollard D.A."/>
            <person name="Sackton T.B."/>
            <person name="Larracuente A.M."/>
            <person name="Singh N.D."/>
            <person name="Abad J.P."/>
            <person name="Abt D.N."/>
            <person name="Adryan B."/>
            <person name="Aguade M."/>
            <person name="Akashi H."/>
            <person name="Anderson W.W."/>
            <person name="Aquadro C.F."/>
            <person name="Ardell D.H."/>
            <person name="Arguello R."/>
            <person name="Artieri C.G."/>
            <person name="Barbash D.A."/>
            <person name="Barker D."/>
            <person name="Barsanti P."/>
            <person name="Batterham P."/>
            <person name="Batzoglou S."/>
            <person name="Begun D."/>
            <person name="Bhutkar A."/>
            <person name="Blanco E."/>
            <person name="Bosak S.A."/>
            <person name="Bradley R.K."/>
            <person name="Brand A.D."/>
            <person name="Brent M.R."/>
            <person name="Brooks A.N."/>
            <person name="Brown R.H."/>
            <person name="Butlin R.K."/>
            <person name="Caggese C."/>
            <person name="Calvi B.R."/>
            <person name="Bernardo de Carvalho A."/>
            <person name="Caspi A."/>
            <person name="Castrezana S."/>
            <person name="Celniker S.E."/>
            <person name="Chang J.L."/>
            <person name="Chapple C."/>
            <person name="Chatterji S."/>
            <person name="Chinwalla A."/>
            <person name="Civetta A."/>
            <person name="Clifton S.W."/>
            <person name="Comeron J.M."/>
            <person name="Costello J.C."/>
            <person name="Coyne J.A."/>
            <person name="Daub J."/>
            <person name="David R.G."/>
            <person name="Delcher A.L."/>
            <person name="Delehaunty K."/>
            <person name="Do C.B."/>
            <person name="Ebling H."/>
            <person name="Edwards K."/>
            <person name="Eickbush T."/>
            <person name="Evans J.D."/>
            <person name="Filipski A."/>
            <person name="Findeiss S."/>
            <person name="Freyhult E."/>
            <person name="Fulton L."/>
            <person name="Fulton R."/>
            <person name="Garcia A.C."/>
            <person name="Gardiner A."/>
            <person name="Garfield D.A."/>
            <person name="Garvin B.E."/>
            <person name="Gibson G."/>
            <person name="Gilbert D."/>
            <person name="Gnerre S."/>
            <person name="Godfrey J."/>
            <person name="Good R."/>
            <person name="Gotea V."/>
            <person name="Gravely B."/>
            <person name="Greenberg A.J."/>
            <person name="Griffiths-Jones S."/>
            <person name="Gross S."/>
            <person name="Guigo R."/>
            <person name="Gustafson E.A."/>
            <person name="Haerty W."/>
            <person name="Hahn M.W."/>
            <person name="Halligan D.L."/>
            <person name="Halpern A.L."/>
            <person name="Halter G.M."/>
            <person name="Han M.V."/>
            <person name="Heger A."/>
            <person name="Hillier L."/>
            <person name="Hinrichs A.S."/>
            <person name="Holmes I."/>
            <person name="Hoskins R.A."/>
            <person name="Hubisz M.J."/>
            <person name="Hultmark D."/>
            <person name="Huntley M.A."/>
            <person name="Jaffe D.B."/>
            <person name="Jagadeeshan S."/>
            <person name="Jeck W.R."/>
            <person name="Johnson J."/>
            <person name="Jones C.D."/>
            <person name="Jordan W.C."/>
            <person name="Karpen G.H."/>
            <person name="Kataoka E."/>
            <person name="Keightley P.D."/>
            <person name="Kheradpour P."/>
            <person name="Kirkness E.F."/>
            <person name="Koerich L.B."/>
            <person name="Kristiansen K."/>
            <person name="Kudrna D."/>
            <person name="Kulathinal R.J."/>
            <person name="Kumar S."/>
            <person name="Kwok R."/>
            <person name="Lander E."/>
            <person name="Langley C.H."/>
            <person name="Lapoint R."/>
            <person name="Lazzaro B.P."/>
            <person name="Lee S.J."/>
            <person name="Levesque L."/>
            <person name="Li R."/>
            <person name="Lin C.F."/>
            <person name="Lin M.F."/>
            <person name="Lindblad-Toh K."/>
            <person name="Llopart A."/>
            <person name="Long M."/>
            <person name="Low L."/>
            <person name="Lozovsky E."/>
            <person name="Lu J."/>
            <person name="Luo M."/>
            <person name="Machado C.A."/>
            <person name="Makalowski W."/>
            <person name="Marzo M."/>
            <person name="Matsuda M."/>
            <person name="Matzkin L."/>
            <person name="McAllister B."/>
            <person name="McBride C.S."/>
            <person name="McKernan B."/>
            <person name="McKernan K."/>
            <person name="Mendez-Lago M."/>
            <person name="Minx P."/>
            <person name="Mollenhauer M.U."/>
            <person name="Montooth K."/>
            <person name="Mount S.M."/>
            <person name="Mu X."/>
            <person name="Myers E."/>
            <person name="Negre B."/>
            <person name="Newfeld S."/>
            <person name="Nielsen R."/>
            <person name="Noor M.A."/>
            <person name="O'Grady P."/>
            <person name="Pachter L."/>
            <person name="Papaceit M."/>
            <person name="Parisi M.J."/>
            <person name="Parisi M."/>
            <person name="Parts L."/>
            <person name="Pedersen J.S."/>
            <person name="Pesole G."/>
            <person name="Phillippy A.M."/>
            <person name="Ponting C.P."/>
            <person name="Pop M."/>
            <person name="Porcelli D."/>
            <person name="Powell J.R."/>
            <person name="Prohaska S."/>
            <person name="Pruitt K."/>
            <person name="Puig M."/>
            <person name="Quesneville H."/>
            <person name="Ram K.R."/>
            <person name="Rand D."/>
            <person name="Rasmussen M.D."/>
            <person name="Reed L.K."/>
            <person name="Reenan R."/>
            <person name="Reily A."/>
            <person name="Remington K.A."/>
            <person name="Rieger T.T."/>
            <person name="Ritchie M.G."/>
            <person name="Robin C."/>
            <person name="Rogers Y.H."/>
            <person name="Rohde C."/>
            <person name="Rozas J."/>
            <person name="Rubenfield M.J."/>
            <person name="Ruiz A."/>
            <person name="Russo S."/>
            <person name="Salzberg S.L."/>
            <person name="Sanchez-Gracia A."/>
            <person name="Saranga D.J."/>
            <person name="Sato H."/>
            <person name="Schaeffer S.W."/>
            <person name="Schatz M.C."/>
            <person name="Schlenke T."/>
            <person name="Schwartz R."/>
            <person name="Segarra C."/>
            <person name="Singh R.S."/>
            <person name="Sirot L."/>
            <person name="Sirota M."/>
            <person name="Sisneros N.B."/>
            <person name="Smith C.D."/>
            <person name="Smith T.F."/>
            <person name="Spieth J."/>
            <person name="Stage D.E."/>
            <person name="Stark A."/>
            <person name="Stephan W."/>
            <person name="Strausberg R.L."/>
            <person name="Strempel S."/>
            <person name="Sturgill D."/>
            <person name="Sutton G."/>
            <person name="Sutton G.G."/>
            <person name="Tao W."/>
            <person name="Teichmann S."/>
            <person name="Tobari Y.N."/>
            <person name="Tomimura Y."/>
            <person name="Tsolas J.M."/>
            <person name="Valente V.L."/>
            <person name="Venter E."/>
            <person name="Venter J.C."/>
            <person name="Vicario S."/>
            <person name="Vieira F.G."/>
            <person name="Vilella A.J."/>
            <person name="Villasante A."/>
            <person name="Walenz B."/>
            <person name="Wang J."/>
            <person name="Wasserman M."/>
            <person name="Watts T."/>
            <person name="Wilson D."/>
            <person name="Wilson R.K."/>
            <person name="Wing R.A."/>
            <person name="Wolfner M.F."/>
            <person name="Wong A."/>
            <person name="Wong G.K."/>
            <person name="Wu C.I."/>
            <person name="Wu G."/>
            <person name="Yamamoto D."/>
            <person name="Yang H.P."/>
            <person name="Yang S.P."/>
            <person name="Yorke J.A."/>
            <person name="Yoshida K."/>
            <person name="Zdobnov E."/>
            <person name="Zhang P."/>
            <person name="Zhang Y."/>
            <person name="Zimin A.V."/>
            <person name="Baldwin J."/>
            <person name="Abdouelleil A."/>
            <person name="Abdulkadir J."/>
            <person name="Abebe A."/>
            <person name="Abera B."/>
            <person name="Abreu J."/>
            <person name="Acer S.C."/>
            <person name="Aftuck L."/>
            <person name="Alexander A."/>
            <person name="An P."/>
            <person name="Anderson E."/>
            <person name="Anderson S."/>
            <person name="Arachi H."/>
            <person name="Azer M."/>
            <person name="Bachantsang P."/>
            <person name="Barry A."/>
            <person name="Bayul T."/>
            <person name="Berlin A."/>
            <person name="Bessette D."/>
            <person name="Bloom T."/>
            <person name="Blye J."/>
            <person name="Boguslavskiy L."/>
            <person name="Bonnet C."/>
            <person name="Boukhgalter B."/>
            <person name="Bourzgui I."/>
            <person name="Brown A."/>
            <person name="Cahill P."/>
            <person name="Channer S."/>
            <person name="Cheshatsang Y."/>
            <person name="Chuda L."/>
            <person name="Citroen M."/>
            <person name="Collymore A."/>
            <person name="Cooke P."/>
            <person name="Costello M."/>
            <person name="D'Aco K."/>
            <person name="Daza R."/>
            <person name="De Haan G."/>
            <person name="DeGray S."/>
            <person name="DeMaso C."/>
            <person name="Dhargay N."/>
            <person name="Dooley K."/>
            <person name="Dooley E."/>
            <person name="Doricent M."/>
            <person name="Dorje P."/>
            <person name="Dorjee K."/>
            <person name="Dupes A."/>
            <person name="Elong R."/>
            <person name="Falk J."/>
            <person name="Farina A."/>
            <person name="Faro S."/>
            <person name="Ferguson D."/>
            <person name="Fisher S."/>
            <person name="Foley C.D."/>
            <person name="Franke A."/>
            <person name="Friedrich D."/>
            <person name="Gadbois L."/>
            <person name="Gearin G."/>
            <person name="Gearin C.R."/>
            <person name="Giannoukos G."/>
            <person name="Goode T."/>
            <person name="Graham J."/>
            <person name="Grandbois E."/>
            <person name="Grewal S."/>
            <person name="Gyaltsen K."/>
            <person name="Hafez N."/>
            <person name="Hagos B."/>
            <person name="Hall J."/>
            <person name="Henson C."/>
            <person name="Hollinger A."/>
            <person name="Honan T."/>
            <person name="Huard M.D."/>
            <person name="Hughes L."/>
            <person name="Hurhula B."/>
            <person name="Husby M.E."/>
            <person name="Kamat A."/>
            <person name="Kanga B."/>
            <person name="Kashin S."/>
            <person name="Khazanovich D."/>
            <person name="Kisner P."/>
            <person name="Lance K."/>
            <person name="Lara M."/>
            <person name="Lee W."/>
            <person name="Lennon N."/>
            <person name="Letendre F."/>
            <person name="LeVine R."/>
            <person name="Lipovsky A."/>
            <person name="Liu X."/>
            <person name="Liu J."/>
            <person name="Liu S."/>
            <person name="Lokyitsang T."/>
            <person name="Lokyitsang Y."/>
            <person name="Lubonja R."/>
            <person name="Lui A."/>
            <person name="MacDonald P."/>
            <person name="Magnisalis V."/>
            <person name="Maru K."/>
            <person name="Matthews C."/>
            <person name="McCusker W."/>
            <person name="McDonough S."/>
            <person name="Mehta T."/>
            <person name="Meldrim J."/>
            <person name="Meneus L."/>
            <person name="Mihai O."/>
            <person name="Mihalev A."/>
            <person name="Mihova T."/>
            <person name="Mittelman R."/>
            <person name="Mlenga V."/>
            <person name="Montmayeur A."/>
            <person name="Mulrain L."/>
            <person name="Navidi A."/>
            <person name="Naylor J."/>
            <person name="Negash T."/>
            <person name="Nguyen T."/>
            <person name="Nguyen N."/>
            <person name="Nicol R."/>
            <person name="Norbu C."/>
            <person name="Norbu N."/>
            <person name="Novod N."/>
            <person name="O'Neill B."/>
            <person name="Osman S."/>
            <person name="Markiewicz E."/>
            <person name="Oyono O.L."/>
            <person name="Patti C."/>
            <person name="Phunkhang P."/>
            <person name="Pierre F."/>
            <person name="Priest M."/>
            <person name="Raghuraman S."/>
            <person name="Rege F."/>
            <person name="Reyes R."/>
            <person name="Rise C."/>
            <person name="Rogov P."/>
            <person name="Ross K."/>
            <person name="Ryan E."/>
            <person name="Settipalli S."/>
            <person name="Shea T."/>
            <person name="Sherpa N."/>
            <person name="Shi L."/>
            <person name="Shih D."/>
            <person name="Sparrow T."/>
            <person name="Spaulding J."/>
            <person name="Stalker J."/>
            <person name="Stange-Thomann N."/>
            <person name="Stavropoulos S."/>
            <person name="Stone C."/>
            <person name="Strader C."/>
            <person name="Tesfaye S."/>
            <person name="Thomson T."/>
            <person name="Thoulutsang Y."/>
            <person name="Thoulutsang D."/>
            <person name="Topham K."/>
            <person name="Topping I."/>
            <person name="Tsamla T."/>
            <person name="Vassiliev H."/>
            <person name="Vo A."/>
            <person name="Wangchuk T."/>
            <person name="Wangdi T."/>
            <person name="Weiand M."/>
            <person name="Wilkinson J."/>
            <person name="Wilson A."/>
            <person name="Yadav S."/>
            <person name="Young G."/>
            <person name="Yu Q."/>
            <person name="Zembek L."/>
            <person name="Zhong D."/>
            <person name="Zimmer A."/>
            <person name="Zwirko Z."/>
            <person name="Jaffe D.B."/>
            <person name="Alvarez P."/>
            <person name="Brockman W."/>
            <person name="Butler J."/>
            <person name="Chin C."/>
            <person name="Gnerre S."/>
            <person name="Grabherr M."/>
            <person name="Kleber M."/>
            <person name="Mauceli E."/>
            <person name="MacCallum I."/>
        </authorList>
    </citation>
    <scope>NUCLEOTIDE SEQUENCE [LARGE SCALE GENOMIC DNA]</scope>
    <source>
        <strain evidence="5">Tucson 15010-1051.87</strain>
    </source>
</reference>
<dbReference type="InParanoid" id="B4LCB2"/>
<dbReference type="EMBL" id="CH940647">
    <property type="protein sequence ID" value="EDW68757.1"/>
    <property type="molecule type" value="Genomic_DNA"/>
</dbReference>
<keyword evidence="1 2" id="KW-0694">RNA-binding</keyword>
<evidence type="ECO:0000259" key="3">
    <source>
        <dbReference type="PROSITE" id="PS50102"/>
    </source>
</evidence>
<dbReference type="InterPro" id="IPR035979">
    <property type="entry name" value="RBD_domain_sf"/>
</dbReference>
<evidence type="ECO:0000256" key="2">
    <source>
        <dbReference type="PROSITE-ProRule" id="PRU00176"/>
    </source>
</evidence>
<dbReference type="PhylomeDB" id="B4LCB2"/>
<dbReference type="STRING" id="7244.B4LCB2"/>
<keyword evidence="5" id="KW-1185">Reference proteome</keyword>
<dbReference type="PROSITE" id="PS50102">
    <property type="entry name" value="RRM"/>
    <property type="match status" value="1"/>
</dbReference>
<evidence type="ECO:0000313" key="4">
    <source>
        <dbReference type="EMBL" id="EDW68757.1"/>
    </source>
</evidence>
<gene>
    <name evidence="4" type="primary">Dvir\GJ12885</name>
    <name evidence="4" type="ORF">Dvir_GJ12885</name>
</gene>
<dbReference type="AlphaFoldDB" id="B4LCB2"/>
<evidence type="ECO:0000313" key="5">
    <source>
        <dbReference type="Proteomes" id="UP000008792"/>
    </source>
</evidence>
<evidence type="ECO:0000256" key="1">
    <source>
        <dbReference type="ARBA" id="ARBA00022884"/>
    </source>
</evidence>
<dbReference type="eggNOG" id="KOG0117">
    <property type="taxonomic scope" value="Eukaryota"/>
</dbReference>
<organism evidence="4 5">
    <name type="scientific">Drosophila virilis</name>
    <name type="common">Fruit fly</name>
    <dbReference type="NCBI Taxonomy" id="7244"/>
    <lineage>
        <taxon>Eukaryota</taxon>
        <taxon>Metazoa</taxon>
        <taxon>Ecdysozoa</taxon>
        <taxon>Arthropoda</taxon>
        <taxon>Hexapoda</taxon>
        <taxon>Insecta</taxon>
        <taxon>Pterygota</taxon>
        <taxon>Neoptera</taxon>
        <taxon>Endopterygota</taxon>
        <taxon>Diptera</taxon>
        <taxon>Brachycera</taxon>
        <taxon>Muscomorpha</taxon>
        <taxon>Ephydroidea</taxon>
        <taxon>Drosophilidae</taxon>
        <taxon>Drosophila</taxon>
    </lineage>
</organism>
<accession>B4LCB2</accession>
<dbReference type="HOGENOM" id="CLU_078619_0_0_1"/>
<dbReference type="SMR" id="B4LCB2"/>
<dbReference type="OrthoDB" id="3800936at2759"/>
<sequence>MDFNLQHKYRKSQINGTIYVTTCQTLAAEQLADLESGAGELFLTRIHKRSTPDHIMQVAIELGDVYMLRFKIDFSGCSRGYAYLQYIDVQHKALALEILQHRFRVARLKVQVRESRNRKTLVLNNVNHLTPLQVHQELRLVGHYIKLSVYEYQPQRYIYLILYRNNDEAALAHHMLRTRMSNFGANAFIDWLDKGQPLDKDQPVDPLSTDCCVQLPRNGHALDLEQLQNVPDCICFRI</sequence>
<dbReference type="InterPro" id="IPR000504">
    <property type="entry name" value="RRM_dom"/>
</dbReference>
<dbReference type="OMA" id="LRPWQVY"/>
<dbReference type="InterPro" id="IPR012677">
    <property type="entry name" value="Nucleotide-bd_a/b_plait_sf"/>
</dbReference>
<protein>
    <recommendedName>
        <fullName evidence="3">RRM domain-containing protein</fullName>
    </recommendedName>
</protein>
<dbReference type="KEGG" id="dvi:6622446"/>
<feature type="domain" description="RRM" evidence="3">
    <location>
        <begin position="39"/>
        <end position="117"/>
    </location>
</feature>